<name>A0A941IQA5_9ACTN</name>
<dbReference type="RefSeq" id="WP_212531903.1">
    <property type="nucleotide sequence ID" value="NZ_JAGSOG010000203.1"/>
</dbReference>
<evidence type="ECO:0000256" key="4">
    <source>
        <dbReference type="PROSITE-ProRule" id="PRU00409"/>
    </source>
</evidence>
<evidence type="ECO:0000313" key="7">
    <source>
        <dbReference type="Proteomes" id="UP000675781"/>
    </source>
</evidence>
<dbReference type="InterPro" id="IPR011761">
    <property type="entry name" value="ATP-grasp"/>
</dbReference>
<keyword evidence="3 4" id="KW-0067">ATP-binding</keyword>
<dbReference type="GO" id="GO:0046872">
    <property type="term" value="F:metal ion binding"/>
    <property type="evidence" value="ECO:0007669"/>
    <property type="project" value="InterPro"/>
</dbReference>
<protein>
    <submittedName>
        <fullName evidence="6">ATP-grasp domain-containing protein</fullName>
    </submittedName>
</protein>
<dbReference type="InterPro" id="IPR052032">
    <property type="entry name" value="ATP-dep_AA_Ligase"/>
</dbReference>
<dbReference type="Proteomes" id="UP000675781">
    <property type="component" value="Unassembled WGS sequence"/>
</dbReference>
<sequence>MPERSVLVEEYLDGPEVSGDSVCIDGRVTPLVLAHKQLGFVPGFEEVGHIVQADDELLSGGALPAVLQGAHEALGLTRAMTHTELRLTSSGPRVLEVDARTGGGMIPRLGQLVTGIDLGRVSAELAVGADGAYRRHP</sequence>
<dbReference type="PANTHER" id="PTHR43585:SF2">
    <property type="entry name" value="ATP-GRASP ENZYME FSQD"/>
    <property type="match status" value="1"/>
</dbReference>
<evidence type="ECO:0000256" key="3">
    <source>
        <dbReference type="ARBA" id="ARBA00022840"/>
    </source>
</evidence>
<accession>A0A941IQA5</accession>
<dbReference type="EMBL" id="JAGSOG010000203">
    <property type="protein sequence ID" value="MBR7837435.1"/>
    <property type="molecule type" value="Genomic_DNA"/>
</dbReference>
<comment type="caution">
    <text evidence="6">The sequence shown here is derived from an EMBL/GenBank/DDBJ whole genome shotgun (WGS) entry which is preliminary data.</text>
</comment>
<dbReference type="SUPFAM" id="SSF56059">
    <property type="entry name" value="Glutathione synthetase ATP-binding domain-like"/>
    <property type="match status" value="1"/>
</dbReference>
<evidence type="ECO:0000313" key="6">
    <source>
        <dbReference type="EMBL" id="MBR7837435.1"/>
    </source>
</evidence>
<dbReference type="PROSITE" id="PS50975">
    <property type="entry name" value="ATP_GRASP"/>
    <property type="match status" value="1"/>
</dbReference>
<reference evidence="6" key="1">
    <citation type="submission" date="2021-04" db="EMBL/GenBank/DDBJ databases">
        <title>Genome based classification of Actinospica acidithermotolerans sp. nov., an actinobacterium isolated from an Indonesian hot spring.</title>
        <authorList>
            <person name="Kusuma A.B."/>
            <person name="Putra K.E."/>
            <person name="Nafisah S."/>
            <person name="Loh J."/>
            <person name="Nouioui I."/>
            <person name="Goodfellow M."/>
        </authorList>
    </citation>
    <scope>NUCLEOTIDE SEQUENCE</scope>
    <source>
        <strain evidence="6">CSCA 57</strain>
    </source>
</reference>
<organism evidence="6 7">
    <name type="scientific">Actinospica durhamensis</name>
    <dbReference type="NCBI Taxonomy" id="1508375"/>
    <lineage>
        <taxon>Bacteria</taxon>
        <taxon>Bacillati</taxon>
        <taxon>Actinomycetota</taxon>
        <taxon>Actinomycetes</taxon>
        <taxon>Catenulisporales</taxon>
        <taxon>Actinospicaceae</taxon>
        <taxon>Actinospica</taxon>
    </lineage>
</organism>
<evidence type="ECO:0000256" key="2">
    <source>
        <dbReference type="ARBA" id="ARBA00022741"/>
    </source>
</evidence>
<evidence type="ECO:0000256" key="1">
    <source>
        <dbReference type="ARBA" id="ARBA00022598"/>
    </source>
</evidence>
<gene>
    <name evidence="6" type="ORF">KDL01_29420</name>
</gene>
<proteinExistence type="predicted"/>
<dbReference type="Gene3D" id="3.30.470.20">
    <property type="entry name" value="ATP-grasp fold, B domain"/>
    <property type="match status" value="1"/>
</dbReference>
<feature type="domain" description="ATP-grasp" evidence="5">
    <location>
        <begin position="72"/>
        <end position="127"/>
    </location>
</feature>
<dbReference type="GO" id="GO:0005524">
    <property type="term" value="F:ATP binding"/>
    <property type="evidence" value="ECO:0007669"/>
    <property type="project" value="UniProtKB-UniRule"/>
</dbReference>
<keyword evidence="1" id="KW-0436">Ligase</keyword>
<evidence type="ECO:0000259" key="5">
    <source>
        <dbReference type="PROSITE" id="PS50975"/>
    </source>
</evidence>
<dbReference type="GO" id="GO:0016874">
    <property type="term" value="F:ligase activity"/>
    <property type="evidence" value="ECO:0007669"/>
    <property type="project" value="UniProtKB-KW"/>
</dbReference>
<dbReference type="Pfam" id="PF13535">
    <property type="entry name" value="ATP-grasp_4"/>
    <property type="match status" value="1"/>
</dbReference>
<dbReference type="PANTHER" id="PTHR43585">
    <property type="entry name" value="FUMIPYRROLE BIOSYNTHESIS PROTEIN C"/>
    <property type="match status" value="1"/>
</dbReference>
<dbReference type="AlphaFoldDB" id="A0A941IQA5"/>
<keyword evidence="7" id="KW-1185">Reference proteome</keyword>
<keyword evidence="2 4" id="KW-0547">Nucleotide-binding</keyword>